<accession>A0A0Q0XET3</accession>
<organism evidence="1 2">
    <name type="scientific">Flagellimonas eckloniae</name>
    <dbReference type="NCBI Taxonomy" id="346185"/>
    <lineage>
        <taxon>Bacteria</taxon>
        <taxon>Pseudomonadati</taxon>
        <taxon>Bacteroidota</taxon>
        <taxon>Flavobacteriia</taxon>
        <taxon>Flavobacteriales</taxon>
        <taxon>Flavobacteriaceae</taxon>
        <taxon>Flagellimonas</taxon>
    </lineage>
</organism>
<evidence type="ECO:0000313" key="2">
    <source>
        <dbReference type="Proteomes" id="UP000050827"/>
    </source>
</evidence>
<dbReference type="OrthoDB" id="9779968at2"/>
<gene>
    <name evidence="1" type="ORF">AAY42_07030</name>
</gene>
<dbReference type="Proteomes" id="UP000050827">
    <property type="component" value="Unassembled WGS sequence"/>
</dbReference>
<comment type="caution">
    <text evidence="1">The sequence shown here is derived from an EMBL/GenBank/DDBJ whole genome shotgun (WGS) entry which is preliminary data.</text>
</comment>
<dbReference type="EMBL" id="LCTZ01000002">
    <property type="protein sequence ID" value="KQC29665.1"/>
    <property type="molecule type" value="Genomic_DNA"/>
</dbReference>
<dbReference type="RefSeq" id="WP_055393666.1">
    <property type="nucleotide sequence ID" value="NZ_LCTZ01000002.1"/>
</dbReference>
<dbReference type="PANTHER" id="PTHR43737">
    <property type="entry name" value="BLL7424 PROTEIN"/>
    <property type="match status" value="1"/>
</dbReference>
<dbReference type="PATRIC" id="fig|1547436.3.peg.1450"/>
<reference evidence="1 2" key="1">
    <citation type="submission" date="2015-04" db="EMBL/GenBank/DDBJ databases">
        <title>Complete genome of flavobacterium.</title>
        <authorList>
            <person name="Kwon Y.M."/>
            <person name="Kim S.-J."/>
        </authorList>
    </citation>
    <scope>NUCLEOTIDE SEQUENCE [LARGE SCALE GENOMIC DNA]</scope>
    <source>
        <strain evidence="1 2">DK169</strain>
    </source>
</reference>
<protein>
    <submittedName>
        <fullName evidence="1">Twin-arginine translocation pathway signal</fullName>
    </submittedName>
</protein>
<dbReference type="Pfam" id="PF07394">
    <property type="entry name" value="DUF1501"/>
    <property type="match status" value="1"/>
</dbReference>
<dbReference type="STRING" id="346185.AAY42_07030"/>
<keyword evidence="2" id="KW-1185">Reference proteome</keyword>
<sequence>MKRRTFIKRSGLASSVLFVPNFLKAHNELWPVTLGNKKLVIIQLSGGNDGLNTIVPYTNDVYYKNRVSIAQKKQDLLLVDGEVGFHSALSNFKNLFDDGFVTIMNNVGYPNPVRSHFRSTDIWQTASASNEILKTGWVGRYLDGVAKDPVGAIEVDDMLSTLMKGKKINGIATKNARLLYNTTKEPYFAKVLENSKDKHLSEHNLGYLYKTAIDAKSSAAYIFEKTKVYKSLWEYPKNSFGKQLKTVSEFINSGLKTQIYYTSLGGFDTHANQVNSQKKLLGTYSDAIAAFVNDLKNAGTFKDTIILTFSEFGRRVKQNAANGTDHGAANAVFLMGENLKNPGMFNKPSSLLDLDSNGDIKYEIDFRQIYTSLLKKWLHTDTEAIISGNFEPLDLV</sequence>
<dbReference type="AlphaFoldDB" id="A0A0Q0XET3"/>
<proteinExistence type="predicted"/>
<evidence type="ECO:0000313" key="1">
    <source>
        <dbReference type="EMBL" id="KQC29665.1"/>
    </source>
</evidence>
<dbReference type="PANTHER" id="PTHR43737:SF1">
    <property type="entry name" value="DUF1501 DOMAIN-CONTAINING PROTEIN"/>
    <property type="match status" value="1"/>
</dbReference>
<name>A0A0Q0XET3_9FLAO</name>
<dbReference type="InterPro" id="IPR010869">
    <property type="entry name" value="DUF1501"/>
</dbReference>